<accession>A0A4W3JR97</accession>
<name>A0A4W3JR97_CALMI</name>
<dbReference type="GeneTree" id="ENSGT01090000261742"/>
<dbReference type="InParanoid" id="A0A4W3JR97"/>
<reference evidence="2" key="5">
    <citation type="submission" date="2025-09" db="UniProtKB">
        <authorList>
            <consortium name="Ensembl"/>
        </authorList>
    </citation>
    <scope>IDENTIFICATION</scope>
</reference>
<reference evidence="2" key="4">
    <citation type="submission" date="2025-08" db="UniProtKB">
        <authorList>
            <consortium name="Ensembl"/>
        </authorList>
    </citation>
    <scope>IDENTIFICATION</scope>
</reference>
<reference evidence="3" key="2">
    <citation type="journal article" date="2007" name="PLoS Biol.">
        <title>Survey sequencing and comparative analysis of the elephant shark (Callorhinchus milii) genome.</title>
        <authorList>
            <person name="Venkatesh B."/>
            <person name="Kirkness E.F."/>
            <person name="Loh Y.H."/>
            <person name="Halpern A.L."/>
            <person name="Lee A.P."/>
            <person name="Johnson J."/>
            <person name="Dandona N."/>
            <person name="Viswanathan L.D."/>
            <person name="Tay A."/>
            <person name="Venter J.C."/>
            <person name="Strausberg R.L."/>
            <person name="Brenner S."/>
        </authorList>
    </citation>
    <scope>NUCLEOTIDE SEQUENCE [LARGE SCALE GENOMIC DNA]</scope>
</reference>
<dbReference type="Ensembl" id="ENSCMIT00000046680.1">
    <property type="protein sequence ID" value="ENSCMIP00000046024.1"/>
    <property type="gene ID" value="ENSCMIG00000018954.1"/>
</dbReference>
<evidence type="ECO:0000256" key="1">
    <source>
        <dbReference type="SAM" id="Phobius"/>
    </source>
</evidence>
<dbReference type="AlphaFoldDB" id="A0A4W3JR97"/>
<dbReference type="STRING" id="7868.ENSCMIP00000046024"/>
<dbReference type="Proteomes" id="UP000314986">
    <property type="component" value="Unassembled WGS sequence"/>
</dbReference>
<sequence>SSERLELPSSPQISVTHEKMWICHLLFFPLCYLLFLHFLSSSAEFCYLTLSQLFSYCGFLIAHSQVHGVFDHWLYFCTMQDEDMGRIVSASRKPPEQAAVVPEQAAVVPEQAAVVPEQAAVLPEQAAVVPEQAAVVPEQAAVVPEQAAVVPEQAAVIPEQAAVIPEQAAVIPEQAVVIPEQAVIVPEQAAGVPEQAAGVPEPVPLIPEQVLKKVNYLQCLYCAD</sequence>
<protein>
    <submittedName>
        <fullName evidence="2">Uncharacterized protein</fullName>
    </submittedName>
</protein>
<proteinExistence type="predicted"/>
<keyword evidence="3" id="KW-1185">Reference proteome</keyword>
<evidence type="ECO:0000313" key="3">
    <source>
        <dbReference type="Proteomes" id="UP000314986"/>
    </source>
</evidence>
<organism evidence="2 3">
    <name type="scientific">Callorhinchus milii</name>
    <name type="common">Ghost shark</name>
    <dbReference type="NCBI Taxonomy" id="7868"/>
    <lineage>
        <taxon>Eukaryota</taxon>
        <taxon>Metazoa</taxon>
        <taxon>Chordata</taxon>
        <taxon>Craniata</taxon>
        <taxon>Vertebrata</taxon>
        <taxon>Chondrichthyes</taxon>
        <taxon>Holocephali</taxon>
        <taxon>Chimaeriformes</taxon>
        <taxon>Callorhinchidae</taxon>
        <taxon>Callorhinchus</taxon>
    </lineage>
</organism>
<evidence type="ECO:0000313" key="2">
    <source>
        <dbReference type="Ensembl" id="ENSCMIP00000046024.1"/>
    </source>
</evidence>
<reference evidence="3" key="3">
    <citation type="journal article" date="2014" name="Nature">
        <title>Elephant shark genome provides unique insights into gnathostome evolution.</title>
        <authorList>
            <consortium name="International Elephant Shark Genome Sequencing Consortium"/>
            <person name="Venkatesh B."/>
            <person name="Lee A.P."/>
            <person name="Ravi V."/>
            <person name="Maurya A.K."/>
            <person name="Lian M.M."/>
            <person name="Swann J.B."/>
            <person name="Ohta Y."/>
            <person name="Flajnik M.F."/>
            <person name="Sutoh Y."/>
            <person name="Kasahara M."/>
            <person name="Hoon S."/>
            <person name="Gangu V."/>
            <person name="Roy S.W."/>
            <person name="Irimia M."/>
            <person name="Korzh V."/>
            <person name="Kondrychyn I."/>
            <person name="Lim Z.W."/>
            <person name="Tay B.H."/>
            <person name="Tohari S."/>
            <person name="Kong K.W."/>
            <person name="Ho S."/>
            <person name="Lorente-Galdos B."/>
            <person name="Quilez J."/>
            <person name="Marques-Bonet T."/>
            <person name="Raney B.J."/>
            <person name="Ingham P.W."/>
            <person name="Tay A."/>
            <person name="Hillier L.W."/>
            <person name="Minx P."/>
            <person name="Boehm T."/>
            <person name="Wilson R.K."/>
            <person name="Brenner S."/>
            <person name="Warren W.C."/>
        </authorList>
    </citation>
    <scope>NUCLEOTIDE SEQUENCE [LARGE SCALE GENOMIC DNA]</scope>
</reference>
<keyword evidence="1" id="KW-1133">Transmembrane helix</keyword>
<keyword evidence="1" id="KW-0472">Membrane</keyword>
<reference evidence="3" key="1">
    <citation type="journal article" date="2006" name="Science">
        <title>Ancient noncoding elements conserved in the human genome.</title>
        <authorList>
            <person name="Venkatesh B."/>
            <person name="Kirkness E.F."/>
            <person name="Loh Y.H."/>
            <person name="Halpern A.L."/>
            <person name="Lee A.P."/>
            <person name="Johnson J."/>
            <person name="Dandona N."/>
            <person name="Viswanathan L.D."/>
            <person name="Tay A."/>
            <person name="Venter J.C."/>
            <person name="Strausberg R.L."/>
            <person name="Brenner S."/>
        </authorList>
    </citation>
    <scope>NUCLEOTIDE SEQUENCE [LARGE SCALE GENOMIC DNA]</scope>
</reference>
<feature type="transmembrane region" description="Helical" evidence="1">
    <location>
        <begin position="21"/>
        <end position="39"/>
    </location>
</feature>
<keyword evidence="1" id="KW-0812">Transmembrane</keyword>